<sequence>MEKYAVCSSPALDFAFFRAVLYKLSSSSCRGFCGGCSLPTNSCLSWKVGKKKKKQQHDFPERRLFTLAVTAGI</sequence>
<proteinExistence type="predicted"/>
<comment type="caution">
    <text evidence="1">The sequence shown here is derived from an EMBL/GenBank/DDBJ whole genome shotgun (WGS) entry which is preliminary data.</text>
</comment>
<keyword evidence="2" id="KW-1185">Reference proteome</keyword>
<gene>
    <name evidence="1" type="ORF">OUZ56_007689</name>
</gene>
<protein>
    <submittedName>
        <fullName evidence="1">Uncharacterized protein</fullName>
    </submittedName>
</protein>
<organism evidence="1 2">
    <name type="scientific">Daphnia magna</name>
    <dbReference type="NCBI Taxonomy" id="35525"/>
    <lineage>
        <taxon>Eukaryota</taxon>
        <taxon>Metazoa</taxon>
        <taxon>Ecdysozoa</taxon>
        <taxon>Arthropoda</taxon>
        <taxon>Crustacea</taxon>
        <taxon>Branchiopoda</taxon>
        <taxon>Diplostraca</taxon>
        <taxon>Cladocera</taxon>
        <taxon>Anomopoda</taxon>
        <taxon>Daphniidae</taxon>
        <taxon>Daphnia</taxon>
    </lineage>
</organism>
<dbReference type="Proteomes" id="UP001234178">
    <property type="component" value="Unassembled WGS sequence"/>
</dbReference>
<accession>A0ABR0AB07</accession>
<name>A0ABR0AB07_9CRUS</name>
<evidence type="ECO:0000313" key="2">
    <source>
        <dbReference type="Proteomes" id="UP001234178"/>
    </source>
</evidence>
<dbReference type="EMBL" id="JAOYFB010000037">
    <property type="protein sequence ID" value="KAK4022210.1"/>
    <property type="molecule type" value="Genomic_DNA"/>
</dbReference>
<evidence type="ECO:0000313" key="1">
    <source>
        <dbReference type="EMBL" id="KAK4022210.1"/>
    </source>
</evidence>
<reference evidence="1 2" key="1">
    <citation type="journal article" date="2023" name="Nucleic Acids Res.">
        <title>The hologenome of Daphnia magna reveals possible DNA methylation and microbiome-mediated evolution of the host genome.</title>
        <authorList>
            <person name="Chaturvedi A."/>
            <person name="Li X."/>
            <person name="Dhandapani V."/>
            <person name="Marshall H."/>
            <person name="Kissane S."/>
            <person name="Cuenca-Cambronero M."/>
            <person name="Asole G."/>
            <person name="Calvet F."/>
            <person name="Ruiz-Romero M."/>
            <person name="Marangio P."/>
            <person name="Guigo R."/>
            <person name="Rago D."/>
            <person name="Mirbahai L."/>
            <person name="Eastwood N."/>
            <person name="Colbourne J.K."/>
            <person name="Zhou J."/>
            <person name="Mallon E."/>
            <person name="Orsini L."/>
        </authorList>
    </citation>
    <scope>NUCLEOTIDE SEQUENCE [LARGE SCALE GENOMIC DNA]</scope>
    <source>
        <strain evidence="1">LRV0_1</strain>
    </source>
</reference>